<dbReference type="Proteomes" id="UP001295684">
    <property type="component" value="Unassembled WGS sequence"/>
</dbReference>
<dbReference type="Gene3D" id="3.40.50.720">
    <property type="entry name" value="NAD(P)-binding Rossmann-like Domain"/>
    <property type="match status" value="1"/>
</dbReference>
<dbReference type="PANTHER" id="PTHR43658">
    <property type="entry name" value="SHORT-CHAIN DEHYDROGENASE/REDUCTASE"/>
    <property type="match status" value="1"/>
</dbReference>
<reference evidence="2" key="1">
    <citation type="submission" date="2023-07" db="EMBL/GenBank/DDBJ databases">
        <authorList>
            <consortium name="AG Swart"/>
            <person name="Singh M."/>
            <person name="Singh A."/>
            <person name="Seah K."/>
            <person name="Emmerich C."/>
        </authorList>
    </citation>
    <scope>NUCLEOTIDE SEQUENCE</scope>
    <source>
        <strain evidence="2">DP1</strain>
    </source>
</reference>
<sequence>MILENSIIFVTGGVSGFGRHLVEHLLLQGARVIIADISDKGEEMAKEIDQNYFLFVKCDVTQKFQVKEAMYHAYSLFGQIDAVINCVGLFSVDPTVVRTSLSKFYTAPRGYFANFLGSLYSTYYFTQLKSEGPGSCEGVILNRS</sequence>
<organism evidence="2 3">
    <name type="scientific">Euplotes crassus</name>
    <dbReference type="NCBI Taxonomy" id="5936"/>
    <lineage>
        <taxon>Eukaryota</taxon>
        <taxon>Sar</taxon>
        <taxon>Alveolata</taxon>
        <taxon>Ciliophora</taxon>
        <taxon>Intramacronucleata</taxon>
        <taxon>Spirotrichea</taxon>
        <taxon>Hypotrichia</taxon>
        <taxon>Euplotida</taxon>
        <taxon>Euplotidae</taxon>
        <taxon>Moneuplotes</taxon>
    </lineage>
</organism>
<dbReference type="AlphaFoldDB" id="A0AAD1XI25"/>
<name>A0AAD1XI25_EUPCR</name>
<evidence type="ECO:0000256" key="1">
    <source>
        <dbReference type="ARBA" id="ARBA00023002"/>
    </source>
</evidence>
<proteinExistence type="predicted"/>
<evidence type="ECO:0000313" key="3">
    <source>
        <dbReference type="Proteomes" id="UP001295684"/>
    </source>
</evidence>
<dbReference type="Pfam" id="PF00106">
    <property type="entry name" value="adh_short"/>
    <property type="match status" value="1"/>
</dbReference>
<dbReference type="SUPFAM" id="SSF51735">
    <property type="entry name" value="NAD(P)-binding Rossmann-fold domains"/>
    <property type="match status" value="1"/>
</dbReference>
<evidence type="ECO:0000313" key="2">
    <source>
        <dbReference type="EMBL" id="CAI2373111.1"/>
    </source>
</evidence>
<dbReference type="InterPro" id="IPR036291">
    <property type="entry name" value="NAD(P)-bd_dom_sf"/>
</dbReference>
<dbReference type="GO" id="GO:0016491">
    <property type="term" value="F:oxidoreductase activity"/>
    <property type="evidence" value="ECO:0007669"/>
    <property type="project" value="UniProtKB-KW"/>
</dbReference>
<keyword evidence="3" id="KW-1185">Reference proteome</keyword>
<dbReference type="PANTHER" id="PTHR43658:SF8">
    <property type="entry name" value="17-BETA-HYDROXYSTEROID DEHYDROGENASE 14-RELATED"/>
    <property type="match status" value="1"/>
</dbReference>
<dbReference type="InterPro" id="IPR002347">
    <property type="entry name" value="SDR_fam"/>
</dbReference>
<comment type="caution">
    <text evidence="2">The sequence shown here is derived from an EMBL/GenBank/DDBJ whole genome shotgun (WGS) entry which is preliminary data.</text>
</comment>
<accession>A0AAD1XI25</accession>
<keyword evidence="1" id="KW-0560">Oxidoreductase</keyword>
<protein>
    <submittedName>
        <fullName evidence="2">Uncharacterized protein</fullName>
    </submittedName>
</protein>
<dbReference type="EMBL" id="CAMPGE010014437">
    <property type="protein sequence ID" value="CAI2373111.1"/>
    <property type="molecule type" value="Genomic_DNA"/>
</dbReference>
<gene>
    <name evidence="2" type="ORF">ECRASSUSDP1_LOCUS14449</name>
</gene>